<dbReference type="AlphaFoldDB" id="A0A926HV72"/>
<sequence>MLTDIPYSTLAQDSAYEIMLLRDQENAAFAEIARRTGRSAGGAAQLYNRVKVKQIRLYLNHIACWLGHETAAEVTKFYYSIYECYQDRRCACAYLEKSWQELLDRYRCGEPGMPKSFAESLPPLLPPLGEKTVARIVSLREGGTSFQKIAGELNLTPAKAKHVYNSHYHKLVLGYLESLPAAGDGAGERRALWESYLNKNVSPQKFYDEMRR</sequence>
<evidence type="ECO:0000313" key="2">
    <source>
        <dbReference type="Proteomes" id="UP000620366"/>
    </source>
</evidence>
<accession>A0A926HV72</accession>
<dbReference type="RefSeq" id="WP_249300526.1">
    <property type="nucleotide sequence ID" value="NZ_JACRSP010000003.1"/>
</dbReference>
<dbReference type="Proteomes" id="UP000620366">
    <property type="component" value="Unassembled WGS sequence"/>
</dbReference>
<protein>
    <submittedName>
        <fullName evidence="1">Uncharacterized protein</fullName>
    </submittedName>
</protein>
<evidence type="ECO:0000313" key="1">
    <source>
        <dbReference type="EMBL" id="MBC8536690.1"/>
    </source>
</evidence>
<organism evidence="1 2">
    <name type="scientific">Feifania hominis</name>
    <dbReference type="NCBI Taxonomy" id="2763660"/>
    <lineage>
        <taxon>Bacteria</taxon>
        <taxon>Bacillati</taxon>
        <taxon>Bacillota</taxon>
        <taxon>Clostridia</taxon>
        <taxon>Eubacteriales</taxon>
        <taxon>Feifaniaceae</taxon>
        <taxon>Feifania</taxon>
    </lineage>
</organism>
<proteinExistence type="predicted"/>
<reference evidence="1" key="1">
    <citation type="submission" date="2020-08" db="EMBL/GenBank/DDBJ databases">
        <title>Genome public.</title>
        <authorList>
            <person name="Liu C."/>
            <person name="Sun Q."/>
        </authorList>
    </citation>
    <scope>NUCLEOTIDE SEQUENCE</scope>
    <source>
        <strain evidence="1">BX7</strain>
    </source>
</reference>
<gene>
    <name evidence="1" type="ORF">H8695_08335</name>
</gene>
<dbReference type="EMBL" id="JACRSP010000003">
    <property type="protein sequence ID" value="MBC8536690.1"/>
    <property type="molecule type" value="Genomic_DNA"/>
</dbReference>
<comment type="caution">
    <text evidence="1">The sequence shown here is derived from an EMBL/GenBank/DDBJ whole genome shotgun (WGS) entry which is preliminary data.</text>
</comment>
<keyword evidence="2" id="KW-1185">Reference proteome</keyword>
<name>A0A926HV72_9FIRM</name>